<name>A0A2I0JQE4_PUNGR</name>
<gene>
    <name evidence="3" type="ORF">CRG98_021079</name>
</gene>
<feature type="compositionally biased region" description="Basic and acidic residues" evidence="1">
    <location>
        <begin position="176"/>
        <end position="189"/>
    </location>
</feature>
<comment type="caution">
    <text evidence="3">The sequence shown here is derived from an EMBL/GenBank/DDBJ whole genome shotgun (WGS) entry which is preliminary data.</text>
</comment>
<dbReference type="EMBL" id="PGOL01001367">
    <property type="protein sequence ID" value="PKI58518.1"/>
    <property type="molecule type" value="Genomic_DNA"/>
</dbReference>
<dbReference type="Pfam" id="PF24924">
    <property type="entry name" value="DUF7745"/>
    <property type="match status" value="1"/>
</dbReference>
<reference evidence="3 4" key="1">
    <citation type="submission" date="2017-11" db="EMBL/GenBank/DDBJ databases">
        <title>De-novo sequencing of pomegranate (Punica granatum L.) genome.</title>
        <authorList>
            <person name="Akparov Z."/>
            <person name="Amiraslanov A."/>
            <person name="Hajiyeva S."/>
            <person name="Abbasov M."/>
            <person name="Kaur K."/>
            <person name="Hamwieh A."/>
            <person name="Solovyev V."/>
            <person name="Salamov A."/>
            <person name="Braich B."/>
            <person name="Kosarev P."/>
            <person name="Mahmoud A."/>
            <person name="Hajiyev E."/>
            <person name="Babayeva S."/>
            <person name="Izzatullayeva V."/>
            <person name="Mammadov A."/>
            <person name="Mammadov A."/>
            <person name="Sharifova S."/>
            <person name="Ojaghi J."/>
            <person name="Eynullazada K."/>
            <person name="Bayramov B."/>
            <person name="Abdulazimova A."/>
            <person name="Shahmuradov I."/>
        </authorList>
    </citation>
    <scope>NUCLEOTIDE SEQUENCE [LARGE SCALE GENOMIC DNA]</scope>
    <source>
        <strain evidence="4">cv. AG2017</strain>
        <tissue evidence="3">Leaf</tissue>
    </source>
</reference>
<sequence>MIWSWNLRAVKSRGFERAMLKLGKRVTKTVLALRVSLYHPYATVLVLQKSGIQQGHVSHDRQSLHAMITEGKSDCTEVKMHVPLRDSLAWKLRRYLESHELFSFRGLNRMLVKPRRLDIFLDPMRRLMDELSNRSDGRKGGLFRESGVWVYEEEISGGDLVVLTEVHRHRIGTTETRQEPLGKAQKDNQKGWTNNKPQNSRTRYCGTIHRWITGASGAPQAHFKSLLLKPRHPRTSADAFPDRVPGRPGPRTDKRHPKTILHTPKGLQDHGTRIMLCFGAHLDLPSGSRPRERAPFCTKMWPKPLLMNRIPAQEVYHELHQGWDHGIRIAWLLDWTLLHALTPSTGSYQRNACHRFLLLIFGTLLFPHASNLIDRAIAQVILQAVGGHSYVEALLAETVRSLDYVREVRRDRMRGSPHLLQVWLLAHIRPFCSSHPFSYIADKCSLIERLVPFLWVARSNPSGPMITGCPGIVGIPILSYLGSTLVFLGQVIRQLGGLQDIPAEADRLPYRIQWADSASLAPANFLQIREIRRLRDTSVIQRLYLLEHPTDEERAFSTTSACLAQFYSRDSVFPRRPQTVPILHSTNPGSFSAALDTCSAVSNSRRPTTGVLRRSLSTSPSAGIFRHASDVLGGSPPQVLPPPVQASSTSEDHARIVTLEGTVNQLAANMTTNMAELFALLRGPNRASSSSTPPSGQGPMVDPTSWIPPTQVLESIDAPALPTTHPPMVYPFTIPLPLLPAPTAVPLPPTAFLTPDQAMSASPPVPMPVPTPIYTAPPLMIFSASTTFAPAHITESFPFPTPQPNINLRYQASPPLNIPFLKPGMLIQTALTTPLANFLPEEETEQERRLKRMEETIRALQGNETRPNASYDDCGLFLGMRLPLKVKIPEFKTYEGTTDPRHHLRHYRGKMLQYWDYEEFVIHSFQDSLTGSALDWFMSLKAEDIPAWANLSRKFIDQYQYCAEAPSILIELSMREMAQGQKFENYAAKWRAQAAKHIPPISEVQQIQLFHYTLRGVYYSHLLASTSSFFDFIEAGKKLDMGIKLSMMEGPVGKGEGEPSRRATAGAPYTEGRKGKEMAVNVINPGHPGAQPYSVNFTPPPPSAPGYVPPTGHYQPHYPAQPIYYSAPPVPLLLAASQPIFHYYTLAPPQTSQYRPSALRAPQLTQQDQSKRCEYHQGASGHTLDNCWRLRERIQEMIDAKVLSFNTVRPPNMQVNPLPDHGSSSGPSINMISICALGEDEDEQDGLSPFVIEYVPTEPTAYGEDFGSLEHPFSVMGVTRSGQMYEDTEAVNKGKAPIVGVRAIPEVTPILPKKVTQDEAEAFMKIVNASEYKIVEQMAKSPAHVSLHALLLSSESHREALLRVLTMAQVPKETPPDRIEETVNSIFSNSISFLDDELPSEGWAHSQALHIIGKCNNYVIGRVMIDNGSTLNVFPVTTLKQMNVDLNHVRPSKTAVRAFDGSRREANGEIDLLIDVGPYSFGVTFQVLDIPNAFSLLLGRPWIHSAGAVPSSLHQRLKFIVEEKLIKVKGEEDYAIYKGTTVPYISIGDDGTTVSTHLRPFPLFEGIPVSSHSHFFPGPPHVVGNTLDGPSSDSDDTLDALLTVYAVIEEIPSRDHIRLAQENKQLDNWTSIPRYSAVIADV</sequence>
<evidence type="ECO:0000313" key="4">
    <source>
        <dbReference type="Proteomes" id="UP000233551"/>
    </source>
</evidence>
<evidence type="ECO:0000256" key="1">
    <source>
        <dbReference type="SAM" id="MobiDB-lite"/>
    </source>
</evidence>
<evidence type="ECO:0000313" key="3">
    <source>
        <dbReference type="EMBL" id="PKI58518.1"/>
    </source>
</evidence>
<keyword evidence="4" id="KW-1185">Reference proteome</keyword>
<organism evidence="3 4">
    <name type="scientific">Punica granatum</name>
    <name type="common">Pomegranate</name>
    <dbReference type="NCBI Taxonomy" id="22663"/>
    <lineage>
        <taxon>Eukaryota</taxon>
        <taxon>Viridiplantae</taxon>
        <taxon>Streptophyta</taxon>
        <taxon>Embryophyta</taxon>
        <taxon>Tracheophyta</taxon>
        <taxon>Spermatophyta</taxon>
        <taxon>Magnoliopsida</taxon>
        <taxon>eudicotyledons</taxon>
        <taxon>Gunneridae</taxon>
        <taxon>Pentapetalae</taxon>
        <taxon>rosids</taxon>
        <taxon>malvids</taxon>
        <taxon>Myrtales</taxon>
        <taxon>Lythraceae</taxon>
        <taxon>Punica</taxon>
    </lineage>
</organism>
<dbReference type="STRING" id="22663.A0A2I0JQE4"/>
<protein>
    <recommendedName>
        <fullName evidence="2">DUF7745 domain-containing protein</fullName>
    </recommendedName>
</protein>
<feature type="compositionally biased region" description="Polar residues" evidence="1">
    <location>
        <begin position="190"/>
        <end position="200"/>
    </location>
</feature>
<dbReference type="InterPro" id="IPR056647">
    <property type="entry name" value="DUF7745"/>
</dbReference>
<dbReference type="CDD" id="cd00303">
    <property type="entry name" value="retropepsin_like"/>
    <property type="match status" value="1"/>
</dbReference>
<accession>A0A2I0JQE4</accession>
<dbReference type="Proteomes" id="UP000233551">
    <property type="component" value="Unassembled WGS sequence"/>
</dbReference>
<dbReference type="PANTHER" id="PTHR32108">
    <property type="entry name" value="DNA-DIRECTED RNA POLYMERASE SUBUNIT ALPHA"/>
    <property type="match status" value="1"/>
</dbReference>
<feature type="domain" description="DUF7745" evidence="2">
    <location>
        <begin position="357"/>
        <end position="429"/>
    </location>
</feature>
<feature type="region of interest" description="Disordered" evidence="1">
    <location>
        <begin position="1051"/>
        <end position="1071"/>
    </location>
</feature>
<feature type="region of interest" description="Disordered" evidence="1">
    <location>
        <begin position="174"/>
        <end position="200"/>
    </location>
</feature>
<feature type="region of interest" description="Disordered" evidence="1">
    <location>
        <begin position="232"/>
        <end position="265"/>
    </location>
</feature>
<dbReference type="InterPro" id="IPR021109">
    <property type="entry name" value="Peptidase_aspartic_dom_sf"/>
</dbReference>
<dbReference type="Gene3D" id="2.40.70.10">
    <property type="entry name" value="Acid Proteases"/>
    <property type="match status" value="1"/>
</dbReference>
<dbReference type="PANTHER" id="PTHR32108:SF9">
    <property type="entry name" value="REVERSE TRANSCRIPTASE RNASE H-LIKE DOMAIN-CONTAINING PROTEIN"/>
    <property type="match status" value="1"/>
</dbReference>
<proteinExistence type="predicted"/>
<evidence type="ECO:0000259" key="2">
    <source>
        <dbReference type="Pfam" id="PF24924"/>
    </source>
</evidence>